<dbReference type="OrthoDB" id="3473305at2759"/>
<gene>
    <name evidence="2" type="ORF">K461DRAFT_324831</name>
</gene>
<feature type="domain" description="2EXR" evidence="1">
    <location>
        <begin position="7"/>
        <end position="94"/>
    </location>
</feature>
<accession>A0A9P4IXE2</accession>
<dbReference type="Pfam" id="PF20150">
    <property type="entry name" value="2EXR"/>
    <property type="match status" value="1"/>
</dbReference>
<proteinExistence type="predicted"/>
<name>A0A9P4IXE2_9PEZI</name>
<sequence length="273" mass="31042">MTTAATFPQFSRLPPEIRLAIWQLSIPSEPGLYWCESTIAADCYPLSIQIYRRTSCKTSLDLNLDIVYPLPFIASVTGEARKVALDHAKKEAQKLHQMPVNGEKSANNPIRAIRTESEVLFFRSDRQLTASLWYSSSFSKGGPADDVAAGDFARWFAEGDIVIHQEALIDSPLLRWLIRRTRTLYVVFGHPSIFPYKLGVIHGVKWRWDDEKDEWYRHESLDSTADMPAALSAEIKAGMQHFTNNVLAHYKSKVIEIYPLMFLPVCHDGSKRV</sequence>
<dbReference type="AlphaFoldDB" id="A0A9P4IXE2"/>
<keyword evidence="3" id="KW-1185">Reference proteome</keyword>
<evidence type="ECO:0000313" key="3">
    <source>
        <dbReference type="Proteomes" id="UP000799439"/>
    </source>
</evidence>
<dbReference type="EMBL" id="ML996093">
    <property type="protein sequence ID" value="KAF2148503.1"/>
    <property type="molecule type" value="Genomic_DNA"/>
</dbReference>
<reference evidence="2" key="1">
    <citation type="journal article" date="2020" name="Stud. Mycol.">
        <title>101 Dothideomycetes genomes: a test case for predicting lifestyles and emergence of pathogens.</title>
        <authorList>
            <person name="Haridas S."/>
            <person name="Albert R."/>
            <person name="Binder M."/>
            <person name="Bloem J."/>
            <person name="Labutti K."/>
            <person name="Salamov A."/>
            <person name="Andreopoulos B."/>
            <person name="Baker S."/>
            <person name="Barry K."/>
            <person name="Bills G."/>
            <person name="Bluhm B."/>
            <person name="Cannon C."/>
            <person name="Castanera R."/>
            <person name="Culley D."/>
            <person name="Daum C."/>
            <person name="Ezra D."/>
            <person name="Gonzalez J."/>
            <person name="Henrissat B."/>
            <person name="Kuo A."/>
            <person name="Liang C."/>
            <person name="Lipzen A."/>
            <person name="Lutzoni F."/>
            <person name="Magnuson J."/>
            <person name="Mondo S."/>
            <person name="Nolan M."/>
            <person name="Ohm R."/>
            <person name="Pangilinan J."/>
            <person name="Park H.-J."/>
            <person name="Ramirez L."/>
            <person name="Alfaro M."/>
            <person name="Sun H."/>
            <person name="Tritt A."/>
            <person name="Yoshinaga Y."/>
            <person name="Zwiers L.-H."/>
            <person name="Turgeon B."/>
            <person name="Goodwin S."/>
            <person name="Spatafora J."/>
            <person name="Crous P."/>
            <person name="Grigoriev I."/>
        </authorList>
    </citation>
    <scope>NUCLEOTIDE SEQUENCE</scope>
    <source>
        <strain evidence="2">CBS 260.36</strain>
    </source>
</reference>
<dbReference type="Proteomes" id="UP000799439">
    <property type="component" value="Unassembled WGS sequence"/>
</dbReference>
<evidence type="ECO:0000259" key="1">
    <source>
        <dbReference type="Pfam" id="PF20150"/>
    </source>
</evidence>
<comment type="caution">
    <text evidence="2">The sequence shown here is derived from an EMBL/GenBank/DDBJ whole genome shotgun (WGS) entry which is preliminary data.</text>
</comment>
<evidence type="ECO:0000313" key="2">
    <source>
        <dbReference type="EMBL" id="KAF2148503.1"/>
    </source>
</evidence>
<organism evidence="2 3">
    <name type="scientific">Myriangium duriaei CBS 260.36</name>
    <dbReference type="NCBI Taxonomy" id="1168546"/>
    <lineage>
        <taxon>Eukaryota</taxon>
        <taxon>Fungi</taxon>
        <taxon>Dikarya</taxon>
        <taxon>Ascomycota</taxon>
        <taxon>Pezizomycotina</taxon>
        <taxon>Dothideomycetes</taxon>
        <taxon>Dothideomycetidae</taxon>
        <taxon>Myriangiales</taxon>
        <taxon>Myriangiaceae</taxon>
        <taxon>Myriangium</taxon>
    </lineage>
</organism>
<protein>
    <recommendedName>
        <fullName evidence="1">2EXR domain-containing protein</fullName>
    </recommendedName>
</protein>
<dbReference type="InterPro" id="IPR045518">
    <property type="entry name" value="2EXR"/>
</dbReference>